<evidence type="ECO:0000256" key="12">
    <source>
        <dbReference type="ARBA" id="ARBA00022691"/>
    </source>
</evidence>
<evidence type="ECO:0000256" key="5">
    <source>
        <dbReference type="ARBA" id="ARBA00010398"/>
    </source>
</evidence>
<feature type="binding site" evidence="23">
    <location>
        <position position="1172"/>
    </location>
    <ligand>
        <name>S-adenosyl-L-methionine</name>
        <dbReference type="ChEBI" id="CHEBI:59789"/>
    </ligand>
</feature>
<dbReference type="PROSITE" id="PS50972">
    <property type="entry name" value="PTERIN_BINDING"/>
    <property type="match status" value="1"/>
</dbReference>
<gene>
    <name evidence="30" type="ORF">SAMN05421721_101108</name>
</gene>
<dbReference type="InterPro" id="IPR006158">
    <property type="entry name" value="Cobalamin-bd"/>
</dbReference>
<evidence type="ECO:0000313" key="30">
    <source>
        <dbReference type="EMBL" id="SFM24675.1"/>
    </source>
</evidence>
<dbReference type="Gene3D" id="1.10.288.10">
    <property type="entry name" value="Cobalamin-dependent Methionine Synthase, domain 2"/>
    <property type="match status" value="1"/>
</dbReference>
<feature type="binding site" evidence="23">
    <location>
        <position position="817"/>
    </location>
    <ligand>
        <name>methylcob(III)alamin</name>
        <dbReference type="ChEBI" id="CHEBI:28115"/>
    </ligand>
</feature>
<evidence type="ECO:0000256" key="18">
    <source>
        <dbReference type="ARBA" id="ARBA00025552"/>
    </source>
</evidence>
<dbReference type="PROSITE" id="PS51332">
    <property type="entry name" value="B12_BINDING"/>
    <property type="match status" value="1"/>
</dbReference>
<keyword evidence="17 21" id="KW-0170">Cobalt</keyword>
<evidence type="ECO:0000256" key="11">
    <source>
        <dbReference type="ARBA" id="ARBA00022679"/>
    </source>
</evidence>
<dbReference type="InterPro" id="IPR036589">
    <property type="entry name" value="HCY_dom_sf"/>
</dbReference>
<evidence type="ECO:0000259" key="29">
    <source>
        <dbReference type="PROSITE" id="PS51337"/>
    </source>
</evidence>
<feature type="binding site" evidence="23">
    <location>
        <position position="706"/>
    </location>
    <ligand>
        <name>methylcob(III)alamin</name>
        <dbReference type="ChEBI" id="CHEBI:28115"/>
    </ligand>
</feature>
<dbReference type="Pfam" id="PF02574">
    <property type="entry name" value="S-methyl_trans"/>
    <property type="match status" value="1"/>
</dbReference>
<dbReference type="PROSITE" id="PS50970">
    <property type="entry name" value="HCY"/>
    <property type="match status" value="1"/>
</dbReference>
<evidence type="ECO:0000256" key="20">
    <source>
        <dbReference type="NCBIfam" id="TIGR02082"/>
    </source>
</evidence>
<evidence type="ECO:0000259" key="26">
    <source>
        <dbReference type="PROSITE" id="PS50972"/>
    </source>
</evidence>
<evidence type="ECO:0000259" key="28">
    <source>
        <dbReference type="PROSITE" id="PS51332"/>
    </source>
</evidence>
<dbReference type="SUPFAM" id="SSF47644">
    <property type="entry name" value="Methionine synthase domain"/>
    <property type="match status" value="1"/>
</dbReference>
<dbReference type="Gene3D" id="1.10.1240.10">
    <property type="entry name" value="Methionine synthase domain"/>
    <property type="match status" value="1"/>
</dbReference>
<feature type="domain" description="Hcy-binding" evidence="25">
    <location>
        <begin position="19"/>
        <end position="339"/>
    </location>
</feature>
<dbReference type="NCBIfam" id="NF007024">
    <property type="entry name" value="PRK09490.1"/>
    <property type="match status" value="1"/>
</dbReference>
<feature type="binding site" description="axial binding residue" evidence="22">
    <location>
        <position position="772"/>
    </location>
    <ligand>
        <name>methylcob(III)alamin</name>
        <dbReference type="ChEBI" id="CHEBI:28115"/>
    </ligand>
    <ligandPart>
        <name>Co</name>
        <dbReference type="ChEBI" id="CHEBI:27638"/>
    </ligandPart>
</feature>
<sequence>MLCGCLLSNRMMYMNPDRLRKLEQEISRRIMILDGAMGTTIQTYGLQEADYRGERFADWHCDVKGNNDLLVLTQPKIVREIHEKFLEAGADIIEANTFNATRVAMADYDMEDLVPEINREAARIAREVANAWTEKTPDRPRFVAGILGPTNRTASISPDVNDPGKRNIHFDDLVAAYKEAAENLIDGGTDLLLIETIFDTLNAKAAVFAVETVFHERGERWPVMISGTITDASGRTLTGQTTEAFWNSLRHAQPFSVGLNCALGAKDLRPYVEELSRIADTHVSAHPNAGLPNEFGGYDETPEQMAEEIVKWAAAGHLNIIGGCCGTLPEHIRAIREAVEKHAPRKIPEIEPACRLSGLEPFNITADTLFVNVGERTNVTGSARFKRLIKDGDYETALEVAAEQVQNGAQIIDVNMDEGMLDALEAMQRFLNLAAAEPDISRVPVMIDSSKWEVIEAGLKCIQGKGIVNSISLKEGEEKFIHQARMLRHYGAAVVVMAFDEQGQADTQARKVEICQRAYKILTEQVGFPAEDIIFDPNVFAIATGIEEHNNYGVDFIEATREIKQTLPHALVSGGVSNVSFSFRGNNPVREAIHAVFLYHAIKAGMDMGIVNAGQLAVYDEIPEKLREAVEDVVLNRRDDATERLLDMAEEFRGSGVEAKKEDLSWRELPVAERLRHALVKGIDTYVVEDVEEARQTFERPIQVIEGPLMDGMNVVGDLFGAGKMFLPQVVKSARVMKKGVAHLIPYIEAEKTDDSQNNGRILMATVKGDVHDIGKNIVGVVLQCNNFEVIDIGVMVPGQQILEAAKEHKVDVIGLSGLITPSLEEMSNFAAELQRQGMKTPLMVGGATTSRAHTAVKIATQYEGPTVWVKDASRAVGVAQSLVSPELRGPYAEKIAKEYAEVREQHGARQQKQDWLKLEEARANKPAIDWSDYTPPRPAVLDGGAMDVGGPAPEILRPHGGDSALLRFEDYPLERLVDYIDWTPFFRAWDLHAAYPRILDDEVVGEEARKLFADAQPMLRRIIDEGWLKARAVVGFFPANSVDEDDIQLFKDAGGQEPLMRLHHVRQQTRKPRQAPNMCLSDFVAPGETGLRDYLGAFAVTTGIGIDEHVRRFEEANDDYSAIMLKALADRLAEAFAEHMHERVRREFWGYAPDEGLTNEELIKEKYRGIRPAPGYPACPEHTEKGLLWDLIDPVAHAGMSLTDSYAMNPASSVSGFYFAHPESRYFGVGKLNRDQVEDYAKRKGMDLDDAQRWLAPNLGYDPD</sequence>
<comment type="pathway">
    <text evidence="4 21">Amino-acid biosynthesis; L-methionine biosynthesis via de novo pathway; L-methionine from L-homocysteine (MetH route): step 1/1.</text>
</comment>
<dbReference type="GO" id="GO:0005829">
    <property type="term" value="C:cytosol"/>
    <property type="evidence" value="ECO:0007669"/>
    <property type="project" value="TreeGrafter"/>
</dbReference>
<dbReference type="GO" id="GO:0032259">
    <property type="term" value="P:methylation"/>
    <property type="evidence" value="ECO:0007669"/>
    <property type="project" value="UniProtKB-KW"/>
</dbReference>
<feature type="binding site" evidence="23">
    <location>
        <position position="982"/>
    </location>
    <ligand>
        <name>S-adenosyl-L-methionine</name>
        <dbReference type="ChEBI" id="CHEBI:59789"/>
    </ligand>
</feature>
<dbReference type="SUPFAM" id="SSF56507">
    <property type="entry name" value="Methionine synthase activation domain-like"/>
    <property type="match status" value="1"/>
</dbReference>
<feature type="binding site" evidence="22 24">
    <location>
        <position position="325"/>
    </location>
    <ligand>
        <name>Zn(2+)</name>
        <dbReference type="ChEBI" id="CHEBI:29105"/>
    </ligand>
</feature>
<proteinExistence type="inferred from homology"/>
<name>A0A1I4PAK5_ECTMO</name>
<dbReference type="NCBIfam" id="TIGR02082">
    <property type="entry name" value="metH"/>
    <property type="match status" value="1"/>
</dbReference>
<accession>A0A1I4PAK5</accession>
<dbReference type="FunFam" id="3.40.50.280:FF:000001">
    <property type="entry name" value="Methionine synthase"/>
    <property type="match status" value="1"/>
</dbReference>
<keyword evidence="8 21" id="KW-0489">Methyltransferase</keyword>
<keyword evidence="31" id="KW-1185">Reference proteome</keyword>
<dbReference type="Gene3D" id="3.40.50.280">
    <property type="entry name" value="Cobalamin-binding domain"/>
    <property type="match status" value="1"/>
</dbReference>
<feature type="binding site" evidence="22 24">
    <location>
        <position position="261"/>
    </location>
    <ligand>
        <name>Zn(2+)</name>
        <dbReference type="ChEBI" id="CHEBI:29105"/>
    </ligand>
</feature>
<keyword evidence="16 21" id="KW-0486">Methionine biosynthesis</keyword>
<dbReference type="SUPFAM" id="SSF82282">
    <property type="entry name" value="Homocysteine S-methyltransferase"/>
    <property type="match status" value="1"/>
</dbReference>
<evidence type="ECO:0000256" key="10">
    <source>
        <dbReference type="ARBA" id="ARBA00022628"/>
    </source>
</evidence>
<dbReference type="InterPro" id="IPR036724">
    <property type="entry name" value="Cobalamin-bd_sf"/>
</dbReference>
<keyword evidence="15 21" id="KW-0862">Zinc</keyword>
<dbReference type="PROSITE" id="PS50974">
    <property type="entry name" value="ADOMET_ACTIVATION"/>
    <property type="match status" value="1"/>
</dbReference>
<dbReference type="InterPro" id="IPR003726">
    <property type="entry name" value="HCY_dom"/>
</dbReference>
<dbReference type="Proteomes" id="UP000199556">
    <property type="component" value="Unassembled WGS sequence"/>
</dbReference>
<evidence type="ECO:0000256" key="4">
    <source>
        <dbReference type="ARBA" id="ARBA00005178"/>
    </source>
</evidence>
<dbReference type="Gene3D" id="3.10.196.10">
    <property type="entry name" value="Vitamin B12-dependent methionine synthase, activation domain"/>
    <property type="match status" value="1"/>
</dbReference>
<dbReference type="InterPro" id="IPR003759">
    <property type="entry name" value="Cbl-bd_cap"/>
</dbReference>
<dbReference type="SUPFAM" id="SSF51717">
    <property type="entry name" value="Dihydropteroate synthetase-like"/>
    <property type="match status" value="1"/>
</dbReference>
<dbReference type="Pfam" id="PF02965">
    <property type="entry name" value="Met_synt_B12"/>
    <property type="match status" value="1"/>
</dbReference>
<evidence type="ECO:0000259" key="25">
    <source>
        <dbReference type="PROSITE" id="PS50970"/>
    </source>
</evidence>
<dbReference type="EC" id="2.1.1.13" evidence="6 20"/>
<dbReference type="Pfam" id="PF00809">
    <property type="entry name" value="Pterin_bind"/>
    <property type="match status" value="1"/>
</dbReference>
<evidence type="ECO:0000256" key="21">
    <source>
        <dbReference type="PIRNR" id="PIRNR000381"/>
    </source>
</evidence>
<evidence type="ECO:0000256" key="14">
    <source>
        <dbReference type="ARBA" id="ARBA00022737"/>
    </source>
</evidence>
<reference evidence="30 31" key="1">
    <citation type="submission" date="2016-10" db="EMBL/GenBank/DDBJ databases">
        <authorList>
            <person name="de Groot N.N."/>
        </authorList>
    </citation>
    <scope>NUCLEOTIDE SEQUENCE [LARGE SCALE GENOMIC DNA]</scope>
    <source>
        <strain evidence="30 31">DSM 4180</strain>
    </source>
</reference>
<evidence type="ECO:0000256" key="13">
    <source>
        <dbReference type="ARBA" id="ARBA00022723"/>
    </source>
</evidence>
<dbReference type="SMART" id="SM01018">
    <property type="entry name" value="B12-binding_2"/>
    <property type="match status" value="1"/>
</dbReference>
<evidence type="ECO:0000256" key="6">
    <source>
        <dbReference type="ARBA" id="ARBA00012032"/>
    </source>
</evidence>
<dbReference type="InterPro" id="IPR004223">
    <property type="entry name" value="VitB12-dep_Met_synth_activ_dom"/>
</dbReference>
<keyword evidence="10 21" id="KW-0846">Cobalamin</keyword>
<evidence type="ECO:0000256" key="19">
    <source>
        <dbReference type="ARBA" id="ARBA00031040"/>
    </source>
</evidence>
<keyword evidence="11 21" id="KW-0808">Transferase</keyword>
<evidence type="ECO:0000256" key="22">
    <source>
        <dbReference type="PIRSR" id="PIRSR000381-1"/>
    </source>
</evidence>
<evidence type="ECO:0000256" key="17">
    <source>
        <dbReference type="ARBA" id="ARBA00023285"/>
    </source>
</evidence>
<keyword evidence="13 21" id="KW-0479">Metal-binding</keyword>
<evidence type="ECO:0000256" key="2">
    <source>
        <dbReference type="ARBA" id="ARBA00001947"/>
    </source>
</evidence>
<feature type="binding site" evidence="23">
    <location>
        <begin position="769"/>
        <end position="773"/>
    </location>
    <ligand>
        <name>methylcob(III)alamin</name>
        <dbReference type="ChEBI" id="CHEBI:28115"/>
    </ligand>
</feature>
<evidence type="ECO:0000256" key="8">
    <source>
        <dbReference type="ARBA" id="ARBA00022603"/>
    </source>
</evidence>
<dbReference type="EMBL" id="FOUO01000001">
    <property type="protein sequence ID" value="SFM24675.1"/>
    <property type="molecule type" value="Genomic_DNA"/>
</dbReference>
<dbReference type="CDD" id="cd02069">
    <property type="entry name" value="methionine_synthase_B12_BD"/>
    <property type="match status" value="1"/>
</dbReference>
<dbReference type="Gene3D" id="3.20.20.330">
    <property type="entry name" value="Homocysteine-binding-like domain"/>
    <property type="match status" value="1"/>
</dbReference>
<dbReference type="AlphaFoldDB" id="A0A1I4PAK5"/>
<dbReference type="Pfam" id="PF02310">
    <property type="entry name" value="B12-binding"/>
    <property type="match status" value="1"/>
</dbReference>
<comment type="function">
    <text evidence="18 21">Catalyzes the transfer of a methyl group from methyl-cobalamin to homocysteine, yielding enzyme-bound cob(I)alamin and methionine. Subsequently, remethylates the cofactor using methyltetrahydrofolate.</text>
</comment>
<comment type="catalytic activity">
    <reaction evidence="1 21">
        <text>(6S)-5-methyl-5,6,7,8-tetrahydrofolate + L-homocysteine = (6S)-5,6,7,8-tetrahydrofolate + L-methionine</text>
        <dbReference type="Rhea" id="RHEA:11172"/>
        <dbReference type="ChEBI" id="CHEBI:18608"/>
        <dbReference type="ChEBI" id="CHEBI:57453"/>
        <dbReference type="ChEBI" id="CHEBI:57844"/>
        <dbReference type="ChEBI" id="CHEBI:58199"/>
        <dbReference type="EC" id="2.1.1.13"/>
    </reaction>
</comment>
<evidence type="ECO:0000259" key="27">
    <source>
        <dbReference type="PROSITE" id="PS50974"/>
    </source>
</evidence>
<feature type="domain" description="AdoMet activation" evidence="27">
    <location>
        <begin position="910"/>
        <end position="1265"/>
    </location>
</feature>
<dbReference type="FunFam" id="1.10.1240.10:FF:000001">
    <property type="entry name" value="Methionine synthase"/>
    <property type="match status" value="1"/>
</dbReference>
<feature type="domain" description="B12-binding N-terminal" evidence="29">
    <location>
        <begin position="662"/>
        <end position="756"/>
    </location>
</feature>
<evidence type="ECO:0000256" key="15">
    <source>
        <dbReference type="ARBA" id="ARBA00022833"/>
    </source>
</evidence>
<dbReference type="InterPro" id="IPR011822">
    <property type="entry name" value="MetH"/>
</dbReference>
<dbReference type="Pfam" id="PF02607">
    <property type="entry name" value="B12-binding_2"/>
    <property type="match status" value="1"/>
</dbReference>
<feature type="domain" description="Pterin-binding" evidence="26">
    <location>
        <begin position="370"/>
        <end position="631"/>
    </location>
</feature>
<dbReference type="STRING" id="195064.SAMN05421721_101108"/>
<keyword evidence="12 21" id="KW-0949">S-adenosyl-L-methionine</keyword>
<dbReference type="Gene3D" id="3.20.20.20">
    <property type="entry name" value="Dihydropteroate synthase-like"/>
    <property type="match status" value="1"/>
</dbReference>
<feature type="binding site" evidence="23">
    <location>
        <position position="821"/>
    </location>
    <ligand>
        <name>methylcob(III)alamin</name>
        <dbReference type="ChEBI" id="CHEBI:28115"/>
    </ligand>
</feature>
<keyword evidence="9 21" id="KW-0028">Amino-acid biosynthesis</keyword>
<evidence type="ECO:0000256" key="1">
    <source>
        <dbReference type="ARBA" id="ARBA00001700"/>
    </source>
</evidence>
<evidence type="ECO:0000256" key="9">
    <source>
        <dbReference type="ARBA" id="ARBA00022605"/>
    </source>
</evidence>
<keyword evidence="14" id="KW-0677">Repeat</keyword>
<dbReference type="PANTHER" id="PTHR45833">
    <property type="entry name" value="METHIONINE SYNTHASE"/>
    <property type="match status" value="1"/>
</dbReference>
<dbReference type="InterPro" id="IPR036594">
    <property type="entry name" value="Meth_synthase_dom"/>
</dbReference>
<evidence type="ECO:0000313" key="31">
    <source>
        <dbReference type="Proteomes" id="UP000199556"/>
    </source>
</evidence>
<feature type="domain" description="B12-binding" evidence="28">
    <location>
        <begin position="759"/>
        <end position="894"/>
    </location>
</feature>
<dbReference type="GO" id="GO:0050667">
    <property type="term" value="P:homocysteine metabolic process"/>
    <property type="evidence" value="ECO:0007669"/>
    <property type="project" value="TreeGrafter"/>
</dbReference>
<dbReference type="GO" id="GO:0046653">
    <property type="term" value="P:tetrahydrofolate metabolic process"/>
    <property type="evidence" value="ECO:0007669"/>
    <property type="project" value="TreeGrafter"/>
</dbReference>
<evidence type="ECO:0000256" key="24">
    <source>
        <dbReference type="PROSITE-ProRule" id="PRU00333"/>
    </source>
</evidence>
<protein>
    <recommendedName>
        <fullName evidence="7 20">Methionine synthase</fullName>
        <ecNumber evidence="6 20">2.1.1.13</ecNumber>
    </recommendedName>
    <alternativeName>
        <fullName evidence="19 21">5-methyltetrahydrofolate--homocysteine methyltransferase</fullName>
    </alternativeName>
</protein>
<dbReference type="UniPathway" id="UPA00051">
    <property type="reaction ID" value="UER00081"/>
</dbReference>
<feature type="binding site" evidence="23">
    <location>
        <position position="873"/>
    </location>
    <ligand>
        <name>methylcob(III)alamin</name>
        <dbReference type="ChEBI" id="CHEBI:28115"/>
    </ligand>
</feature>
<dbReference type="InterPro" id="IPR000489">
    <property type="entry name" value="Pterin-binding_dom"/>
</dbReference>
<dbReference type="GO" id="GO:0008705">
    <property type="term" value="F:methionine synthase activity"/>
    <property type="evidence" value="ECO:0007669"/>
    <property type="project" value="UniProtKB-UniRule"/>
</dbReference>
<dbReference type="GO" id="GO:0008270">
    <property type="term" value="F:zinc ion binding"/>
    <property type="evidence" value="ECO:0007669"/>
    <property type="project" value="UniProtKB-UniRule"/>
</dbReference>
<evidence type="ECO:0000256" key="7">
    <source>
        <dbReference type="ARBA" id="ARBA00013998"/>
    </source>
</evidence>
<comment type="cofactor">
    <cofactor evidence="3 21 22">
        <name>methylcob(III)alamin</name>
        <dbReference type="ChEBI" id="CHEBI:28115"/>
    </cofactor>
</comment>
<feature type="binding site" evidence="22 24">
    <location>
        <position position="324"/>
    </location>
    <ligand>
        <name>Zn(2+)</name>
        <dbReference type="ChEBI" id="CHEBI:29105"/>
    </ligand>
</feature>
<evidence type="ECO:0000256" key="3">
    <source>
        <dbReference type="ARBA" id="ARBA00001956"/>
    </source>
</evidence>
<dbReference type="PANTHER" id="PTHR45833:SF1">
    <property type="entry name" value="METHIONINE SYNTHASE"/>
    <property type="match status" value="1"/>
</dbReference>
<dbReference type="PROSITE" id="PS51337">
    <property type="entry name" value="B12_BINDING_NTER"/>
    <property type="match status" value="1"/>
</dbReference>
<dbReference type="CDD" id="cd00740">
    <property type="entry name" value="MeTr"/>
    <property type="match status" value="1"/>
</dbReference>
<dbReference type="PIRSF" id="PIRSF000381">
    <property type="entry name" value="MetH"/>
    <property type="match status" value="1"/>
</dbReference>
<comment type="domain">
    <text evidence="21">Modular enzyme with four functionally distinct domains. The isolated Hcy-binding domain catalyzes methyl transfer from free methylcobalamin to homocysteine. The Hcy-binding domain in association with the pterin-binding domain catalyzes the methylation of cob(I)alamin by methyltetrahydrofolate and the methylation of homocysteine. The B12-binding domain binds the cofactor. The AdoMet activation domain binds S-adenosyl-L-methionine. Under aerobic conditions cob(I)alamin can be converted to inactive cob(II)alamin. Reductive methylation by S-adenosyl-L-methionine and flavodoxin regenerates methylcobalamin.</text>
</comment>
<dbReference type="SUPFAM" id="SSF52242">
    <property type="entry name" value="Cobalamin (vitamin B12)-binding domain"/>
    <property type="match status" value="1"/>
</dbReference>
<evidence type="ECO:0000256" key="23">
    <source>
        <dbReference type="PIRSR" id="PIRSR000381-2"/>
    </source>
</evidence>
<organism evidence="30 31">
    <name type="scientific">Ectothiorhodospira mobilis</name>
    <dbReference type="NCBI Taxonomy" id="195064"/>
    <lineage>
        <taxon>Bacteria</taxon>
        <taxon>Pseudomonadati</taxon>
        <taxon>Pseudomonadota</taxon>
        <taxon>Gammaproteobacteria</taxon>
        <taxon>Chromatiales</taxon>
        <taxon>Ectothiorhodospiraceae</taxon>
        <taxon>Ectothiorhodospira</taxon>
    </lineage>
</organism>
<dbReference type="FunFam" id="3.20.20.20:FF:000002">
    <property type="entry name" value="Methionine synthase"/>
    <property type="match status" value="1"/>
</dbReference>
<dbReference type="GO" id="GO:0031419">
    <property type="term" value="F:cobalamin binding"/>
    <property type="evidence" value="ECO:0007669"/>
    <property type="project" value="UniProtKB-UniRule"/>
</dbReference>
<dbReference type="FunFam" id="3.20.20.330:FF:000001">
    <property type="entry name" value="Methionine synthase"/>
    <property type="match status" value="1"/>
</dbReference>
<evidence type="ECO:0000256" key="16">
    <source>
        <dbReference type="ARBA" id="ARBA00023167"/>
    </source>
</evidence>
<comment type="similarity">
    <text evidence="5">Belongs to the vitamin-B12 dependent methionine synthase family.</text>
</comment>
<dbReference type="InterPro" id="IPR050554">
    <property type="entry name" value="Met_Synthase/Corrinoid"/>
</dbReference>
<feature type="binding site" evidence="23">
    <location>
        <begin position="1227"/>
        <end position="1228"/>
    </location>
    <ligand>
        <name>S-adenosyl-L-methionine</name>
        <dbReference type="ChEBI" id="CHEBI:59789"/>
    </ligand>
</feature>
<dbReference type="InterPro" id="IPR033706">
    <property type="entry name" value="Met_synthase_B12-bd"/>
</dbReference>
<dbReference type="InterPro" id="IPR037010">
    <property type="entry name" value="VitB12-dep_Met_synth_activ_sf"/>
</dbReference>
<dbReference type="InterPro" id="IPR011005">
    <property type="entry name" value="Dihydropteroate_synth-like_sf"/>
</dbReference>
<comment type="cofactor">
    <cofactor evidence="2 21 24">
        <name>Zn(2+)</name>
        <dbReference type="ChEBI" id="CHEBI:29105"/>
    </cofactor>
</comment>